<comment type="similarity">
    <text evidence="1">Belongs to the 'GDSL' lipolytic enzyme family.</text>
</comment>
<dbReference type="GO" id="GO:0016788">
    <property type="term" value="F:hydrolase activity, acting on ester bonds"/>
    <property type="evidence" value="ECO:0007669"/>
    <property type="project" value="InterPro"/>
</dbReference>
<evidence type="ECO:0000256" key="4">
    <source>
        <dbReference type="SAM" id="MobiDB-lite"/>
    </source>
</evidence>
<dbReference type="CDD" id="cd01837">
    <property type="entry name" value="SGNH_plant_lipase_like"/>
    <property type="match status" value="1"/>
</dbReference>
<dbReference type="GO" id="GO:0016042">
    <property type="term" value="P:lipid catabolic process"/>
    <property type="evidence" value="ECO:0007669"/>
    <property type="project" value="UniProtKB-KW"/>
</dbReference>
<evidence type="ECO:0000256" key="2">
    <source>
        <dbReference type="ARBA" id="ARBA00022801"/>
    </source>
</evidence>
<feature type="region of interest" description="Disordered" evidence="4">
    <location>
        <begin position="374"/>
        <end position="394"/>
    </location>
</feature>
<evidence type="ECO:0000256" key="3">
    <source>
        <dbReference type="ARBA" id="ARBA00022963"/>
    </source>
</evidence>
<dbReference type="Proteomes" id="UP000289738">
    <property type="component" value="Chromosome A01"/>
</dbReference>
<comment type="caution">
    <text evidence="5">The sequence shown here is derived from an EMBL/GenBank/DDBJ whole genome shotgun (WGS) entry which is preliminary data.</text>
</comment>
<dbReference type="SUPFAM" id="SSF52266">
    <property type="entry name" value="SGNH hydrolase"/>
    <property type="match status" value="1"/>
</dbReference>
<accession>A0A445EJB5</accession>
<dbReference type="InterPro" id="IPR001087">
    <property type="entry name" value="GDSL"/>
</dbReference>
<gene>
    <name evidence="5" type="ORF">Ahy_A01g000100</name>
</gene>
<keyword evidence="6" id="KW-1185">Reference proteome</keyword>
<organism evidence="5 6">
    <name type="scientific">Arachis hypogaea</name>
    <name type="common">Peanut</name>
    <dbReference type="NCBI Taxonomy" id="3818"/>
    <lineage>
        <taxon>Eukaryota</taxon>
        <taxon>Viridiplantae</taxon>
        <taxon>Streptophyta</taxon>
        <taxon>Embryophyta</taxon>
        <taxon>Tracheophyta</taxon>
        <taxon>Spermatophyta</taxon>
        <taxon>Magnoliopsida</taxon>
        <taxon>eudicotyledons</taxon>
        <taxon>Gunneridae</taxon>
        <taxon>Pentapetalae</taxon>
        <taxon>rosids</taxon>
        <taxon>fabids</taxon>
        <taxon>Fabales</taxon>
        <taxon>Fabaceae</taxon>
        <taxon>Papilionoideae</taxon>
        <taxon>50 kb inversion clade</taxon>
        <taxon>dalbergioids sensu lato</taxon>
        <taxon>Dalbergieae</taxon>
        <taxon>Pterocarpus clade</taxon>
        <taxon>Arachis</taxon>
    </lineage>
</organism>
<dbReference type="Gene3D" id="3.40.50.1110">
    <property type="entry name" value="SGNH hydrolase"/>
    <property type="match status" value="1"/>
</dbReference>
<keyword evidence="2" id="KW-0378">Hydrolase</keyword>
<name>A0A445EJB5_ARAHY</name>
<dbReference type="InterPro" id="IPR035669">
    <property type="entry name" value="SGNH_plant_lipase-like"/>
</dbReference>
<keyword evidence="3" id="KW-0443">Lipid metabolism</keyword>
<dbReference type="STRING" id="3818.A0A445EJB5"/>
<keyword evidence="3" id="KW-0442">Lipid degradation</keyword>
<dbReference type="InterPro" id="IPR036514">
    <property type="entry name" value="SGNH_hydro_sf"/>
</dbReference>
<reference evidence="5 6" key="1">
    <citation type="submission" date="2019-01" db="EMBL/GenBank/DDBJ databases">
        <title>Sequencing of cultivated peanut Arachis hypogaea provides insights into genome evolution and oil improvement.</title>
        <authorList>
            <person name="Chen X."/>
        </authorList>
    </citation>
    <scope>NUCLEOTIDE SEQUENCE [LARGE SCALE GENOMIC DNA]</scope>
    <source>
        <strain evidence="6">cv. Fuhuasheng</strain>
        <tissue evidence="5">Leaves</tissue>
    </source>
</reference>
<evidence type="ECO:0000313" key="5">
    <source>
        <dbReference type="EMBL" id="RYR75550.1"/>
    </source>
</evidence>
<protein>
    <recommendedName>
        <fullName evidence="7">GDSL esterase/lipase</fullName>
    </recommendedName>
</protein>
<proteinExistence type="inferred from homology"/>
<evidence type="ECO:0008006" key="7">
    <source>
        <dbReference type="Google" id="ProtNLM"/>
    </source>
</evidence>
<evidence type="ECO:0000256" key="1">
    <source>
        <dbReference type="ARBA" id="ARBA00008668"/>
    </source>
</evidence>
<dbReference type="PANTHER" id="PTHR45648:SF64">
    <property type="entry name" value="GDSL-LIKE LIPASE_ACYLHYDROLASE"/>
    <property type="match status" value="1"/>
</dbReference>
<dbReference type="Pfam" id="PF00657">
    <property type="entry name" value="Lipase_GDSL"/>
    <property type="match status" value="1"/>
</dbReference>
<dbReference type="EMBL" id="SDMP01000001">
    <property type="protein sequence ID" value="RYR75550.1"/>
    <property type="molecule type" value="Genomic_DNA"/>
</dbReference>
<evidence type="ECO:0000313" key="6">
    <source>
        <dbReference type="Proteomes" id="UP000289738"/>
    </source>
</evidence>
<sequence length="394" mass="43313">MCECNLVHKLNMKLNNLALVVVLAGTILGNGIIRGCDCKIVQFIFGDSLSDVGNNKRLNRSLAQASLPWYGIDFGNGLPNGRFTNGRTVADIIGDNTGLPRPPAFLDPSLTPEIILENGANYASGGGGILNETGQYFVSSNIQRFSLYKQIELFQGTRELIEAKIGNSAAQKFFQEARYVVALGSNDFINNYLMPVYSDSWTYNDDTFMDYLIGTLRDQLKLLHGLGARELMVFGLGPMGCIPLQRVLTTSGNCREKANKLALSFNKATSKVVDELGQQLPGVKYVFGDAYDVVYDVISNPMKYGFQNADSPCCSFWNIRPALTCVPASKLCKDRSKYVFWDEYHPTDSANELIANELIKKFGFTRVDQTIHNNNAPSPAPASVSDLAPVPSPQ</sequence>
<dbReference type="AlphaFoldDB" id="A0A445EJB5"/>
<dbReference type="InterPro" id="IPR051058">
    <property type="entry name" value="GDSL_Est/Lipase"/>
</dbReference>
<dbReference type="PANTHER" id="PTHR45648">
    <property type="entry name" value="GDSL LIPASE/ACYLHYDROLASE FAMILY PROTEIN (AFU_ORTHOLOGUE AFUA_4G14700)"/>
    <property type="match status" value="1"/>
</dbReference>